<dbReference type="Proteomes" id="UP000000935">
    <property type="component" value="Plasmid pBM300"/>
</dbReference>
<geneLocation type="plasmid" evidence="1 2">
    <name>pBM300</name>
</geneLocation>
<proteinExistence type="predicted"/>
<keyword evidence="2" id="KW-1185">Reference proteome</keyword>
<name>D5E3B7_PRIM1</name>
<reference evidence="1 2" key="3">
    <citation type="journal article" date="2011" name="J. Bacteriol.">
        <title>Genome sequences of the biotechnologically important Bacillus megaterium strains QM B1551 and DSM319.</title>
        <authorList>
            <person name="Eppinger M."/>
            <person name="Bunk B."/>
            <person name="Johns M.A."/>
            <person name="Edirisinghe J.N."/>
            <person name="Kutumbaka K.K."/>
            <person name="Koenig S.S."/>
            <person name="Huot Creasy H."/>
            <person name="Rosovitz M.J."/>
            <person name="Riley D.R."/>
            <person name="Daugherty S."/>
            <person name="Martin M."/>
            <person name="Elbourne L.D."/>
            <person name="Paulsen I."/>
            <person name="Biedendieck R."/>
            <person name="Braun C."/>
            <person name="Grayburn S."/>
            <person name="Dhingra S."/>
            <person name="Lukyanchuk V."/>
            <person name="Ball B."/>
            <person name="Ul-Qamar R."/>
            <person name="Seibel J."/>
            <person name="Bremer E."/>
            <person name="Jahn D."/>
            <person name="Ravel J."/>
            <person name="Vary P.S."/>
        </authorList>
    </citation>
    <scope>NUCLEOTIDE SEQUENCE [LARGE SCALE GENOMIC DNA]</scope>
    <source>
        <strain evidence="2">ATCC 12872 / QMB1551</strain>
        <plasmid evidence="1">pBM300</plasmid>
    </source>
</reference>
<reference evidence="1 2" key="1">
    <citation type="journal article" date="2005" name="Appl. Environ. Microbiol.">
        <title>Molecular characterization of plasmid pBM300 from Bacillus megaterium QM B1551.</title>
        <authorList>
            <person name="Kunnimalaiyaan M."/>
            <person name="Vary P.S."/>
        </authorList>
    </citation>
    <scope>NUCLEOTIDE SEQUENCE [LARGE SCALE GENOMIC DNA]</scope>
    <source>
        <strain evidence="2">ATCC 12872 / QMB1551</strain>
        <plasmid evidence="1">pBM300</plasmid>
    </source>
</reference>
<evidence type="ECO:0000313" key="1">
    <source>
        <dbReference type="EMBL" id="ADE72292.1"/>
    </source>
</evidence>
<reference key="2">
    <citation type="submission" date="2010-04" db="EMBL/GenBank/DDBJ databases">
        <title>Genome sequences of the industrial vitamin B12-producers B. megaterium QM B1551 and DSM319 reveal new insights into the Bacillus genome evolution and pan-genome structure.</title>
        <authorList>
            <person name="Eppinger M."/>
            <person name="Bunk B."/>
            <person name="Johns M.A."/>
            <person name="Edirisinghe J.N."/>
            <person name="Kutumbaka K.K."/>
            <person name="Riley D.R."/>
            <person name="Creasy H.H."/>
            <person name="Koenig S.S.K."/>
            <person name="Galens K."/>
            <person name="Orvis J."/>
            <person name="Creasy T."/>
            <person name="Biedendieck R."/>
            <person name="Braun C."/>
            <person name="Grayburn S."/>
            <person name="Jahn D."/>
            <person name="Ravel J."/>
            <person name="Vary P.S."/>
        </authorList>
    </citation>
    <scope>NUCLEOTIDE SEQUENCE</scope>
    <source>
        <strain>QM B1551</strain>
    </source>
</reference>
<keyword evidence="1" id="KW-0614">Plasmid</keyword>
<dbReference type="HOGENOM" id="CLU_3285038_0_0_9"/>
<dbReference type="KEGG" id="bmq:BMQ_pBM30029"/>
<dbReference type="AlphaFoldDB" id="D5E3B7"/>
<evidence type="ECO:0000313" key="2">
    <source>
        <dbReference type="Proteomes" id="UP000000935"/>
    </source>
</evidence>
<protein>
    <submittedName>
        <fullName evidence="1">Uncharacterized protein</fullName>
    </submittedName>
</protein>
<sequence length="40" mass="4914">MLLIKSIMITRFVGDMQSKNRKNSWFLFRSFFMDYGEMMI</sequence>
<accession>D5E3B7</accession>
<dbReference type="EMBL" id="CP001986">
    <property type="protein sequence ID" value="ADE72292.1"/>
    <property type="molecule type" value="Genomic_DNA"/>
</dbReference>
<organism evidence="1 2">
    <name type="scientific">Priestia megaterium (strain ATCC 12872 / QMB1551)</name>
    <name type="common">Bacillus megaterium</name>
    <dbReference type="NCBI Taxonomy" id="545693"/>
    <lineage>
        <taxon>Bacteria</taxon>
        <taxon>Bacillati</taxon>
        <taxon>Bacillota</taxon>
        <taxon>Bacilli</taxon>
        <taxon>Bacillales</taxon>
        <taxon>Bacillaceae</taxon>
        <taxon>Priestia</taxon>
    </lineage>
</organism>
<gene>
    <name evidence="1" type="ordered locus">BMQ_pBM30029</name>
</gene>